<keyword evidence="3" id="KW-0349">Heme</keyword>
<evidence type="ECO:0000313" key="10">
    <source>
        <dbReference type="EMBL" id="CBX98409.1"/>
    </source>
</evidence>
<dbReference type="InterPro" id="IPR036851">
    <property type="entry name" value="Chloroperoxidase-like_sf"/>
</dbReference>
<comment type="similarity">
    <text evidence="7">Belongs to the chloroperoxidase family.</text>
</comment>
<dbReference type="Gene3D" id="1.10.489.10">
    <property type="entry name" value="Chloroperoxidase-like"/>
    <property type="match status" value="1"/>
</dbReference>
<comment type="cofactor">
    <cofactor evidence="1">
        <name>heme b</name>
        <dbReference type="ChEBI" id="CHEBI:60344"/>
    </cofactor>
</comment>
<evidence type="ECO:0000256" key="3">
    <source>
        <dbReference type="ARBA" id="ARBA00022617"/>
    </source>
</evidence>
<dbReference type="VEuPathDB" id="FungiDB:LEMA_P098180.1"/>
<evidence type="ECO:0000256" key="8">
    <source>
        <dbReference type="SAM" id="Phobius"/>
    </source>
</evidence>
<dbReference type="PANTHER" id="PTHR33577">
    <property type="entry name" value="STERIGMATOCYSTIN BIOSYNTHESIS PEROXIDASE STCC-RELATED"/>
    <property type="match status" value="1"/>
</dbReference>
<feature type="domain" description="Heme haloperoxidase family profile" evidence="9">
    <location>
        <begin position="86"/>
        <end position="325"/>
    </location>
</feature>
<dbReference type="eggNOG" id="ENOG502S6CG">
    <property type="taxonomic scope" value="Eukaryota"/>
</dbReference>
<dbReference type="HOGENOM" id="CLU_029871_3_2_1"/>
<evidence type="ECO:0000256" key="6">
    <source>
        <dbReference type="ARBA" id="ARBA00023004"/>
    </source>
</evidence>
<dbReference type="AlphaFoldDB" id="E5A464"/>
<name>E5A464_LEPMJ</name>
<keyword evidence="4" id="KW-0479">Metal-binding</keyword>
<keyword evidence="11" id="KW-1185">Reference proteome</keyword>
<evidence type="ECO:0000256" key="1">
    <source>
        <dbReference type="ARBA" id="ARBA00001970"/>
    </source>
</evidence>
<dbReference type="Pfam" id="PF01328">
    <property type="entry name" value="Peroxidase_2"/>
    <property type="match status" value="1"/>
</dbReference>
<evidence type="ECO:0000256" key="4">
    <source>
        <dbReference type="ARBA" id="ARBA00022723"/>
    </source>
</evidence>
<keyword evidence="2" id="KW-0575">Peroxidase</keyword>
<evidence type="ECO:0000256" key="7">
    <source>
        <dbReference type="ARBA" id="ARBA00025795"/>
    </source>
</evidence>
<evidence type="ECO:0000256" key="2">
    <source>
        <dbReference type="ARBA" id="ARBA00022559"/>
    </source>
</evidence>
<evidence type="ECO:0000259" key="9">
    <source>
        <dbReference type="PROSITE" id="PS51405"/>
    </source>
</evidence>
<dbReference type="GO" id="GO:0046872">
    <property type="term" value="F:metal ion binding"/>
    <property type="evidence" value="ECO:0007669"/>
    <property type="project" value="UniProtKB-KW"/>
</dbReference>
<keyword evidence="6" id="KW-0408">Iron</keyword>
<sequence length="434" mass="46751">MYWLPGTAQYLLIIFKMILNTLPLLSILPLVTAWPHVMEMNDRLLRREEPPPREPLFRTGRPNTGAGSLAPTFDAQAQYVNVSQGSGNEFVAPRSGDRRGQCPGLNAAANHGFIPRNGIVSTTQTMAGLEAAYNMAPELALLLSVIAIALSGDPLTSRWSIGGEFSPALPLFPASGLLGKYNCDASIVRGDAYLNGGNVGVFQMRSWEALYARAEEYTLDDIAEQSDYVTRWSILNNPYYFSGPFSGLVAPVAHNFVINFMSNHSAEVPGGTLTRDVLKQFFAVTGEPGNFVHNPGQERIPENWYKRPGGIEAYNGVKAVADLLANNAIYPGSIRFGGNTGTVDSFAGVDMTDWTGGVFNLADLAEGNNGVCFLLQASLAGLPDISNPLLGAVGSVLGWARQQLGPLSQSLNCPQLAAFDNQLFNKFPGASYRP</sequence>
<keyword evidence="8" id="KW-0812">Transmembrane</keyword>
<proteinExistence type="inferred from homology"/>
<feature type="transmembrane region" description="Helical" evidence="8">
    <location>
        <begin position="12"/>
        <end position="37"/>
    </location>
</feature>
<organism evidence="11">
    <name type="scientific">Leptosphaeria maculans (strain JN3 / isolate v23.1.3 / race Av1-4-5-6-7-8)</name>
    <name type="common">Blackleg fungus</name>
    <name type="synonym">Phoma lingam</name>
    <dbReference type="NCBI Taxonomy" id="985895"/>
    <lineage>
        <taxon>Eukaryota</taxon>
        <taxon>Fungi</taxon>
        <taxon>Dikarya</taxon>
        <taxon>Ascomycota</taxon>
        <taxon>Pezizomycotina</taxon>
        <taxon>Dothideomycetes</taxon>
        <taxon>Pleosporomycetidae</taxon>
        <taxon>Pleosporales</taxon>
        <taxon>Pleosporineae</taxon>
        <taxon>Leptosphaeriaceae</taxon>
        <taxon>Plenodomus</taxon>
        <taxon>Plenodomus lingam/Leptosphaeria maculans species complex</taxon>
    </lineage>
</organism>
<dbReference type="InParanoid" id="E5A464"/>
<protein>
    <recommendedName>
        <fullName evidence="9">Heme haloperoxidase family profile domain-containing protein</fullName>
    </recommendedName>
</protein>
<dbReference type="EMBL" id="FP929133">
    <property type="protein sequence ID" value="CBX98409.1"/>
    <property type="molecule type" value="Genomic_DNA"/>
</dbReference>
<keyword evidence="5" id="KW-0560">Oxidoreductase</keyword>
<accession>E5A464</accession>
<dbReference type="Proteomes" id="UP000002668">
    <property type="component" value="Genome"/>
</dbReference>
<dbReference type="OrthoDB" id="407298at2759"/>
<dbReference type="PROSITE" id="PS51405">
    <property type="entry name" value="HEME_HALOPEROXIDASE"/>
    <property type="match status" value="1"/>
</dbReference>
<evidence type="ECO:0000256" key="5">
    <source>
        <dbReference type="ARBA" id="ARBA00023002"/>
    </source>
</evidence>
<dbReference type="InterPro" id="IPR000028">
    <property type="entry name" value="Chloroperoxidase"/>
</dbReference>
<gene>
    <name evidence="10" type="ORF">LEMA_P098180.1</name>
</gene>
<reference evidence="11" key="1">
    <citation type="journal article" date="2011" name="Nat. Commun.">
        <title>Effector diversification within compartments of the Leptosphaeria maculans genome affected by Repeat-Induced Point mutations.</title>
        <authorList>
            <person name="Rouxel T."/>
            <person name="Grandaubert J."/>
            <person name="Hane J.K."/>
            <person name="Hoede C."/>
            <person name="van de Wouw A.P."/>
            <person name="Couloux A."/>
            <person name="Dominguez V."/>
            <person name="Anthouard V."/>
            <person name="Bally P."/>
            <person name="Bourras S."/>
            <person name="Cozijnsen A.J."/>
            <person name="Ciuffetti L.M."/>
            <person name="Degrave A."/>
            <person name="Dilmaghani A."/>
            <person name="Duret L."/>
            <person name="Fudal I."/>
            <person name="Goodwin S.B."/>
            <person name="Gout L."/>
            <person name="Glaser N."/>
            <person name="Linglin J."/>
            <person name="Kema G.H.J."/>
            <person name="Lapalu N."/>
            <person name="Lawrence C.B."/>
            <person name="May K."/>
            <person name="Meyer M."/>
            <person name="Ollivier B."/>
            <person name="Poulain J."/>
            <person name="Schoch C.L."/>
            <person name="Simon A."/>
            <person name="Spatafora J.W."/>
            <person name="Stachowiak A."/>
            <person name="Turgeon B.G."/>
            <person name="Tyler B.M."/>
            <person name="Vincent D."/>
            <person name="Weissenbach J."/>
            <person name="Amselem J."/>
            <person name="Quesneville H."/>
            <person name="Oliver R.P."/>
            <person name="Wincker P."/>
            <person name="Balesdent M.-H."/>
            <person name="Howlett B.J."/>
        </authorList>
    </citation>
    <scope>NUCLEOTIDE SEQUENCE [LARGE SCALE GENOMIC DNA]</scope>
    <source>
        <strain evidence="11">JN3 / isolate v23.1.3 / race Av1-4-5-6-7-8</strain>
    </source>
</reference>
<dbReference type="SUPFAM" id="SSF47571">
    <property type="entry name" value="Cloroperoxidase"/>
    <property type="match status" value="1"/>
</dbReference>
<keyword evidence="8" id="KW-0472">Membrane</keyword>
<dbReference type="OMA" id="ENWYKRP"/>
<evidence type="ECO:0000313" key="11">
    <source>
        <dbReference type="Proteomes" id="UP000002668"/>
    </source>
</evidence>
<dbReference type="GO" id="GO:0004601">
    <property type="term" value="F:peroxidase activity"/>
    <property type="evidence" value="ECO:0007669"/>
    <property type="project" value="UniProtKB-KW"/>
</dbReference>
<keyword evidence="8" id="KW-1133">Transmembrane helix</keyword>
<dbReference type="PANTHER" id="PTHR33577:SF1">
    <property type="entry name" value="HEME HALOPEROXIDASE FAMILY PROFILE DOMAIN-CONTAINING PROTEIN"/>
    <property type="match status" value="1"/>
</dbReference>